<evidence type="ECO:0000313" key="2">
    <source>
        <dbReference type="EMBL" id="GEB51245.1"/>
    </source>
</evidence>
<dbReference type="GO" id="GO:0031412">
    <property type="term" value="P:gas vesicle organization"/>
    <property type="evidence" value="ECO:0007669"/>
    <property type="project" value="InterPro"/>
</dbReference>
<gene>
    <name evidence="2" type="ORF">SCA03_37960</name>
</gene>
<name>A0A4Y3R0N6_STRCI</name>
<feature type="compositionally biased region" description="Basic and acidic residues" evidence="1">
    <location>
        <begin position="1"/>
        <end position="13"/>
    </location>
</feature>
<dbReference type="Proteomes" id="UP000319210">
    <property type="component" value="Unassembled WGS sequence"/>
</dbReference>
<feature type="region of interest" description="Disordered" evidence="1">
    <location>
        <begin position="1"/>
        <end position="40"/>
    </location>
</feature>
<keyword evidence="3" id="KW-1185">Reference proteome</keyword>
<dbReference type="PIRSF" id="PIRSF028743">
    <property type="entry name" value="GvpO_protein"/>
    <property type="match status" value="1"/>
</dbReference>
<accession>A0A4Y3R0N6</accession>
<dbReference type="Pfam" id="PF05800">
    <property type="entry name" value="GvpO"/>
    <property type="match status" value="1"/>
</dbReference>
<comment type="caution">
    <text evidence="2">The sequence shown here is derived from an EMBL/GenBank/DDBJ whole genome shotgun (WGS) entry which is preliminary data.</text>
</comment>
<protein>
    <submittedName>
        <fullName evidence="2">Gas vesicle protein</fullName>
    </submittedName>
</protein>
<reference evidence="2 3" key="1">
    <citation type="submission" date="2019-06" db="EMBL/GenBank/DDBJ databases">
        <title>Whole genome shotgun sequence of Streptomyces cacaoi subsp. cacaoi NBRC 12748.</title>
        <authorList>
            <person name="Hosoyama A."/>
            <person name="Uohara A."/>
            <person name="Ohji S."/>
            <person name="Ichikawa N."/>
        </authorList>
    </citation>
    <scope>NUCLEOTIDE SEQUENCE [LARGE SCALE GENOMIC DNA]</scope>
    <source>
        <strain evidence="2 3">NBRC 12748</strain>
    </source>
</reference>
<dbReference type="AlphaFoldDB" id="A0A4Y3R0N6"/>
<proteinExistence type="predicted"/>
<dbReference type="RefSeq" id="WP_230988801.1">
    <property type="nucleotide sequence ID" value="NZ_BJMM01000019.1"/>
</dbReference>
<organism evidence="2 3">
    <name type="scientific">Streptomyces cacaoi</name>
    <dbReference type="NCBI Taxonomy" id="1898"/>
    <lineage>
        <taxon>Bacteria</taxon>
        <taxon>Bacillati</taxon>
        <taxon>Actinomycetota</taxon>
        <taxon>Actinomycetes</taxon>
        <taxon>Kitasatosporales</taxon>
        <taxon>Streptomycetaceae</taxon>
        <taxon>Streptomyces</taxon>
    </lineage>
</organism>
<evidence type="ECO:0000313" key="3">
    <source>
        <dbReference type="Proteomes" id="UP000319210"/>
    </source>
</evidence>
<evidence type="ECO:0000256" key="1">
    <source>
        <dbReference type="SAM" id="MobiDB-lite"/>
    </source>
</evidence>
<dbReference type="EMBL" id="BJMM01000019">
    <property type="protein sequence ID" value="GEB51245.1"/>
    <property type="molecule type" value="Genomic_DNA"/>
</dbReference>
<dbReference type="InterPro" id="IPR008634">
    <property type="entry name" value="Gas-vesicle_GvpO"/>
</dbReference>
<sequence length="123" mass="13269">MAAEKEKPSRTARQDGAGRTPDAGGGTDDARAGGRPSRAVPVAEVLVAARETLRELTGSEPESFSRVEPDGEGGWQLRVEAVELRRVPDTTSLLGSYEMTLDGDGALLGYRLVNRYERGRPDR</sequence>